<dbReference type="InterPro" id="IPR035919">
    <property type="entry name" value="EAL_sf"/>
</dbReference>
<dbReference type="PROSITE" id="PS50887">
    <property type="entry name" value="GGDEF"/>
    <property type="match status" value="1"/>
</dbReference>
<dbReference type="SUPFAM" id="SSF55073">
    <property type="entry name" value="Nucleotide cyclase"/>
    <property type="match status" value="1"/>
</dbReference>
<dbReference type="Pfam" id="PF00990">
    <property type="entry name" value="GGDEF"/>
    <property type="match status" value="1"/>
</dbReference>
<dbReference type="AlphaFoldDB" id="F4QND7"/>
<feature type="domain" description="EAL" evidence="2">
    <location>
        <begin position="200"/>
        <end position="449"/>
    </location>
</feature>
<dbReference type="STRING" id="715226.ABI_22560"/>
<name>F4QND7_9CAUL</name>
<sequence>MKTIVNDAASLQDLQEKVKQLSESEARAVHAAYHDFLTGAPNRAAFQRELSQRLNHEAPYSLALIDLDRFKYVNDTYGHAAGDALICDVTDRLRATLPLDAFLARLSGDEFGLILAADDGETAEAACQQVMDACAAGFDVNGNTIQIGASIGLFLGQDSGLRGVTDLMRCADIALFAAKRAGRNRICRFDKSLDDNLRRRRAIEAGLSKAIAGKELELHYQPIIDGNTLNVAGFEALLRWKSAELGQVSPAVFIPIAEESGLIRSIGDWVIRQALNDCCDWPQQYVAINLSARQFNGADMVQILRGHADTAGVPYHRVHIEVTETAFFEDARGAAETLGALQSLGFGIALDDFGTGYSSLFSVKNFPLDVIKIDKCFIDGLGLEPQAAPIISAVIHLARGLGLKVVAEGVETEDQRQALQLLGCSHLQGYLFSKPQSRSHILTWLKARQTAERKSF</sequence>
<dbReference type="Gene3D" id="3.30.70.270">
    <property type="match status" value="1"/>
</dbReference>
<dbReference type="InterPro" id="IPR052155">
    <property type="entry name" value="Biofilm_reg_signaling"/>
</dbReference>
<dbReference type="CDD" id="cd01949">
    <property type="entry name" value="GGDEF"/>
    <property type="match status" value="1"/>
</dbReference>
<dbReference type="PANTHER" id="PTHR44757:SF2">
    <property type="entry name" value="BIOFILM ARCHITECTURE MAINTENANCE PROTEIN MBAA"/>
    <property type="match status" value="1"/>
</dbReference>
<dbReference type="InterPro" id="IPR043128">
    <property type="entry name" value="Rev_trsase/Diguanyl_cyclase"/>
</dbReference>
<dbReference type="SUPFAM" id="SSF141868">
    <property type="entry name" value="EAL domain-like"/>
    <property type="match status" value="1"/>
</dbReference>
<evidence type="ECO:0000259" key="2">
    <source>
        <dbReference type="PROSITE" id="PS50883"/>
    </source>
</evidence>
<dbReference type="InterPro" id="IPR000160">
    <property type="entry name" value="GGDEF_dom"/>
</dbReference>
<dbReference type="CDD" id="cd01948">
    <property type="entry name" value="EAL"/>
    <property type="match status" value="1"/>
</dbReference>
<dbReference type="Pfam" id="PF00563">
    <property type="entry name" value="EAL"/>
    <property type="match status" value="1"/>
</dbReference>
<reference evidence="5" key="1">
    <citation type="submission" date="2011-03" db="EMBL/GenBank/DDBJ databases">
        <title>Draft genome sequence of Brevundimonas diminuta.</title>
        <authorList>
            <person name="Brown P.J.B."/>
            <person name="Buechlein A."/>
            <person name="Hemmerich C."/>
            <person name="Brun Y.V."/>
        </authorList>
    </citation>
    <scope>NUCLEOTIDE SEQUENCE [LARGE SCALE GENOMIC DNA]</scope>
    <source>
        <strain evidence="5">C19</strain>
    </source>
</reference>
<dbReference type="SMART" id="SM00267">
    <property type="entry name" value="GGDEF"/>
    <property type="match status" value="1"/>
</dbReference>
<dbReference type="eggNOG" id="COG5001">
    <property type="taxonomic scope" value="Bacteria"/>
</dbReference>
<evidence type="ECO:0000259" key="3">
    <source>
        <dbReference type="PROSITE" id="PS50887"/>
    </source>
</evidence>
<dbReference type="PANTHER" id="PTHR44757">
    <property type="entry name" value="DIGUANYLATE CYCLASE DGCP"/>
    <property type="match status" value="1"/>
</dbReference>
<dbReference type="RefSeq" id="WP_006273027.1">
    <property type="nucleotide sequence ID" value="NZ_GL883078.1"/>
</dbReference>
<feature type="coiled-coil region" evidence="1">
    <location>
        <begin position="4"/>
        <end position="31"/>
    </location>
</feature>
<dbReference type="Proteomes" id="UP000006512">
    <property type="component" value="Unassembled WGS sequence"/>
</dbReference>
<gene>
    <name evidence="4" type="ORF">ABI_22560</name>
</gene>
<dbReference type="InterPro" id="IPR001633">
    <property type="entry name" value="EAL_dom"/>
</dbReference>
<proteinExistence type="predicted"/>
<evidence type="ECO:0000256" key="1">
    <source>
        <dbReference type="SAM" id="Coils"/>
    </source>
</evidence>
<accession>F4QND7</accession>
<dbReference type="PROSITE" id="PS50883">
    <property type="entry name" value="EAL"/>
    <property type="match status" value="1"/>
</dbReference>
<evidence type="ECO:0000313" key="4">
    <source>
        <dbReference type="EMBL" id="EGF90845.1"/>
    </source>
</evidence>
<organism evidence="4 5">
    <name type="scientific">Asticcacaulis biprosthecium C19</name>
    <dbReference type="NCBI Taxonomy" id="715226"/>
    <lineage>
        <taxon>Bacteria</taxon>
        <taxon>Pseudomonadati</taxon>
        <taxon>Pseudomonadota</taxon>
        <taxon>Alphaproteobacteria</taxon>
        <taxon>Caulobacterales</taxon>
        <taxon>Caulobacteraceae</taxon>
        <taxon>Asticcacaulis</taxon>
    </lineage>
</organism>
<dbReference type="NCBIfam" id="TIGR00254">
    <property type="entry name" value="GGDEF"/>
    <property type="match status" value="1"/>
</dbReference>
<dbReference type="InterPro" id="IPR029787">
    <property type="entry name" value="Nucleotide_cyclase"/>
</dbReference>
<dbReference type="EMBL" id="GL883078">
    <property type="protein sequence ID" value="EGF90845.1"/>
    <property type="molecule type" value="Genomic_DNA"/>
</dbReference>
<dbReference type="SMART" id="SM00052">
    <property type="entry name" value="EAL"/>
    <property type="match status" value="1"/>
</dbReference>
<dbReference type="Gene3D" id="3.20.20.450">
    <property type="entry name" value="EAL domain"/>
    <property type="match status" value="1"/>
</dbReference>
<dbReference type="HOGENOM" id="CLU_000445_70_50_5"/>
<keyword evidence="5" id="KW-1185">Reference proteome</keyword>
<feature type="domain" description="GGDEF" evidence="3">
    <location>
        <begin position="58"/>
        <end position="191"/>
    </location>
</feature>
<evidence type="ECO:0000313" key="5">
    <source>
        <dbReference type="Proteomes" id="UP000006512"/>
    </source>
</evidence>
<protein>
    <submittedName>
        <fullName evidence="4">Diguanylate cyclase GGDEF domain protein</fullName>
    </submittedName>
</protein>
<dbReference type="OrthoDB" id="7167813at2"/>
<keyword evidence="1" id="KW-0175">Coiled coil</keyword>